<dbReference type="CDD" id="cd00064">
    <property type="entry name" value="FU"/>
    <property type="match status" value="1"/>
</dbReference>
<evidence type="ECO:0000256" key="16">
    <source>
        <dbReference type="SAM" id="Phobius"/>
    </source>
</evidence>
<keyword evidence="11 16" id="KW-0472">Membrane</keyword>
<dbReference type="PROSITE" id="PS50011">
    <property type="entry name" value="PROTEIN_KINASE_DOM"/>
    <property type="match status" value="1"/>
</dbReference>
<dbReference type="GO" id="GO:0007169">
    <property type="term" value="P:cell surface receptor protein tyrosine kinase signaling pathway"/>
    <property type="evidence" value="ECO:0007669"/>
    <property type="project" value="TreeGrafter"/>
</dbReference>
<keyword evidence="6" id="KW-0677">Repeat</keyword>
<dbReference type="GO" id="GO:0043235">
    <property type="term" value="C:receptor complex"/>
    <property type="evidence" value="ECO:0007669"/>
    <property type="project" value="TreeGrafter"/>
</dbReference>
<feature type="chain" id="PRO_5002255036" evidence="17">
    <location>
        <begin position="28"/>
        <end position="1021"/>
    </location>
</feature>
<dbReference type="InterPro" id="IPR011009">
    <property type="entry name" value="Kinase-like_dom_sf"/>
</dbReference>
<dbReference type="PROSITE" id="PS00109">
    <property type="entry name" value="PROTEIN_KINASE_TYR"/>
    <property type="match status" value="1"/>
</dbReference>
<dbReference type="GO" id="GO:0004714">
    <property type="term" value="F:transmembrane receptor protein tyrosine kinase activity"/>
    <property type="evidence" value="ECO:0007669"/>
    <property type="project" value="TreeGrafter"/>
</dbReference>
<dbReference type="SUPFAM" id="SSF57184">
    <property type="entry name" value="Growth factor receptor domain"/>
    <property type="match status" value="1"/>
</dbReference>
<dbReference type="InterPro" id="IPR009030">
    <property type="entry name" value="Growth_fac_rcpt_cys_sf"/>
</dbReference>
<evidence type="ECO:0000313" key="20">
    <source>
        <dbReference type="Proteomes" id="UP000008743"/>
    </source>
</evidence>
<dbReference type="SMART" id="SM00369">
    <property type="entry name" value="LRR_TYP"/>
    <property type="match status" value="9"/>
</dbReference>
<dbReference type="eggNOG" id="KOG0196">
    <property type="taxonomic scope" value="Eukaryota"/>
</dbReference>
<evidence type="ECO:0000256" key="11">
    <source>
        <dbReference type="ARBA" id="ARBA00023136"/>
    </source>
</evidence>
<keyword evidence="13" id="KW-0675">Receptor</keyword>
<dbReference type="InterPro" id="IPR050122">
    <property type="entry name" value="RTK"/>
</dbReference>
<comment type="subcellular location">
    <subcellularLocation>
        <location evidence="1">Membrane</location>
        <topology evidence="1">Single-pass membrane protein</topology>
    </subcellularLocation>
</comment>
<keyword evidence="8 19" id="KW-0418">Kinase</keyword>
<dbReference type="SUPFAM" id="SSF56112">
    <property type="entry name" value="Protein kinase-like (PK-like)"/>
    <property type="match status" value="1"/>
</dbReference>
<dbReference type="STRING" id="595528.A0A0D2X420"/>
<dbReference type="OrthoDB" id="75074at2759"/>
<reference evidence="20" key="1">
    <citation type="submission" date="2011-02" db="EMBL/GenBank/DDBJ databases">
        <title>The Genome Sequence of Capsaspora owczarzaki ATCC 30864.</title>
        <authorList>
            <person name="Russ C."/>
            <person name="Cuomo C."/>
            <person name="Burger G."/>
            <person name="Gray M.W."/>
            <person name="Holland P.W.H."/>
            <person name="King N."/>
            <person name="Lang F.B.F."/>
            <person name="Roger A.J."/>
            <person name="Ruiz-Trillo I."/>
            <person name="Young S.K."/>
            <person name="Zeng Q."/>
            <person name="Gargeya S."/>
            <person name="Alvarado L."/>
            <person name="Berlin A."/>
            <person name="Chapman S.B."/>
            <person name="Chen Z."/>
            <person name="Freedman E."/>
            <person name="Gellesch M."/>
            <person name="Goldberg J."/>
            <person name="Griggs A."/>
            <person name="Gujja S."/>
            <person name="Heilman E."/>
            <person name="Heiman D."/>
            <person name="Howarth C."/>
            <person name="Mehta T."/>
            <person name="Neiman D."/>
            <person name="Pearson M."/>
            <person name="Roberts A."/>
            <person name="Saif S."/>
            <person name="Shea T."/>
            <person name="Shenoy N."/>
            <person name="Sisk P."/>
            <person name="Stolte C."/>
            <person name="Sykes S."/>
            <person name="White J."/>
            <person name="Yandava C."/>
            <person name="Haas B."/>
            <person name="Nusbaum C."/>
            <person name="Birren B."/>
        </authorList>
    </citation>
    <scope>NUCLEOTIDE SEQUENCE</scope>
    <source>
        <strain evidence="20">ATCC 30864</strain>
    </source>
</reference>
<dbReference type="PANTHER" id="PTHR24416">
    <property type="entry name" value="TYROSINE-PROTEIN KINASE RECEPTOR"/>
    <property type="match status" value="1"/>
</dbReference>
<name>A0A0D2X420_CAPO3</name>
<evidence type="ECO:0000256" key="3">
    <source>
        <dbReference type="ARBA" id="ARBA00022679"/>
    </source>
</evidence>
<evidence type="ECO:0000256" key="5">
    <source>
        <dbReference type="ARBA" id="ARBA00022729"/>
    </source>
</evidence>
<dbReference type="CDD" id="cd00192">
    <property type="entry name" value="PTKc"/>
    <property type="match status" value="1"/>
</dbReference>
<dbReference type="eggNOG" id="KOG0619">
    <property type="taxonomic scope" value="Eukaryota"/>
</dbReference>
<dbReference type="FunFam" id="1.10.510.10:FF:000554">
    <property type="entry name" value="Predicted protein"/>
    <property type="match status" value="1"/>
</dbReference>
<dbReference type="InterPro" id="IPR003591">
    <property type="entry name" value="Leu-rich_rpt_typical-subtyp"/>
</dbReference>
<evidence type="ECO:0000256" key="14">
    <source>
        <dbReference type="ARBA" id="ARBA00023180"/>
    </source>
</evidence>
<evidence type="ECO:0000256" key="8">
    <source>
        <dbReference type="ARBA" id="ARBA00022777"/>
    </source>
</evidence>
<evidence type="ECO:0000259" key="18">
    <source>
        <dbReference type="PROSITE" id="PS50011"/>
    </source>
</evidence>
<dbReference type="EMBL" id="KE346368">
    <property type="protein sequence ID" value="KJE95294.1"/>
    <property type="molecule type" value="Genomic_DNA"/>
</dbReference>
<dbReference type="InterPro" id="IPR001245">
    <property type="entry name" value="Ser-Thr/Tyr_kinase_cat_dom"/>
</dbReference>
<dbReference type="SUPFAM" id="SSF52058">
    <property type="entry name" value="L domain-like"/>
    <property type="match status" value="1"/>
</dbReference>
<dbReference type="InterPro" id="IPR006212">
    <property type="entry name" value="Furin_repeat"/>
</dbReference>
<dbReference type="Pfam" id="PF13855">
    <property type="entry name" value="LRR_8"/>
    <property type="match status" value="3"/>
</dbReference>
<keyword evidence="12" id="KW-0829">Tyrosine-protein kinase</keyword>
<dbReference type="SMART" id="SM00219">
    <property type="entry name" value="TyrKc"/>
    <property type="match status" value="1"/>
</dbReference>
<feature type="transmembrane region" description="Helical" evidence="16">
    <location>
        <begin position="605"/>
        <end position="628"/>
    </location>
</feature>
<dbReference type="InParanoid" id="A0A0D2X420"/>
<evidence type="ECO:0000256" key="6">
    <source>
        <dbReference type="ARBA" id="ARBA00022737"/>
    </source>
</evidence>
<evidence type="ECO:0000256" key="10">
    <source>
        <dbReference type="ARBA" id="ARBA00022989"/>
    </source>
</evidence>
<dbReference type="Pfam" id="PF07714">
    <property type="entry name" value="PK_Tyr_Ser-Thr"/>
    <property type="match status" value="1"/>
</dbReference>
<dbReference type="InterPro" id="IPR001611">
    <property type="entry name" value="Leu-rich_rpt"/>
</dbReference>
<accession>A0A0D2X420</accession>
<evidence type="ECO:0000256" key="9">
    <source>
        <dbReference type="ARBA" id="ARBA00022840"/>
    </source>
</evidence>
<keyword evidence="20" id="KW-1185">Reference proteome</keyword>
<feature type="compositionally biased region" description="Low complexity" evidence="15">
    <location>
        <begin position="652"/>
        <end position="665"/>
    </location>
</feature>
<evidence type="ECO:0000256" key="17">
    <source>
        <dbReference type="SAM" id="SignalP"/>
    </source>
</evidence>
<evidence type="ECO:0000256" key="1">
    <source>
        <dbReference type="ARBA" id="ARBA00004167"/>
    </source>
</evidence>
<keyword evidence="4 16" id="KW-0812">Transmembrane</keyword>
<keyword evidence="14" id="KW-0325">Glycoprotein</keyword>
<evidence type="ECO:0000256" key="13">
    <source>
        <dbReference type="ARBA" id="ARBA00023170"/>
    </source>
</evidence>
<keyword evidence="10 16" id="KW-1133">Transmembrane helix</keyword>
<dbReference type="InterPro" id="IPR008266">
    <property type="entry name" value="Tyr_kinase_AS"/>
</dbReference>
<keyword evidence="9" id="KW-0067">ATP-binding</keyword>
<evidence type="ECO:0000256" key="2">
    <source>
        <dbReference type="ARBA" id="ARBA00022614"/>
    </source>
</evidence>
<evidence type="ECO:0000256" key="15">
    <source>
        <dbReference type="SAM" id="MobiDB-lite"/>
    </source>
</evidence>
<keyword evidence="3" id="KW-0808">Transferase</keyword>
<evidence type="ECO:0000256" key="12">
    <source>
        <dbReference type="ARBA" id="ARBA00023137"/>
    </source>
</evidence>
<dbReference type="GO" id="GO:0005886">
    <property type="term" value="C:plasma membrane"/>
    <property type="evidence" value="ECO:0007669"/>
    <property type="project" value="TreeGrafter"/>
</dbReference>
<gene>
    <name evidence="19" type="ORF">CAOG_005761</name>
</gene>
<feature type="region of interest" description="Disordered" evidence="15">
    <location>
        <begin position="634"/>
        <end position="683"/>
    </location>
</feature>
<evidence type="ECO:0000256" key="4">
    <source>
        <dbReference type="ARBA" id="ARBA00022692"/>
    </source>
</evidence>
<dbReference type="PRINTS" id="PR00109">
    <property type="entry name" value="TYRKINASE"/>
</dbReference>
<dbReference type="Gene3D" id="3.30.200.20">
    <property type="entry name" value="Phosphorylase Kinase, domain 1"/>
    <property type="match status" value="1"/>
</dbReference>
<keyword evidence="2" id="KW-0433">Leucine-rich repeat</keyword>
<protein>
    <submittedName>
        <fullName evidence="19">TKL protein kinase</fullName>
    </submittedName>
</protein>
<sequence>MEPRTRINSTTLAAAALVFLLCVAIQALESHAVDACGSAGVCACSGTTVDCSNRDLDLGDIPSGIPANTTSLLLGSTKITTISASNFAGLTALTYLSLDTNLMTSISANTFSNLVALKELYVGGLTKGEATRNWLNFVCFAFDRTICCSPITSISAQAFNGLSELTSLSIHNNLLTTLSAGTLNSFSFLSFLDLRGNQFSTFPTAAFAGLDWLRTMSIGDNPFTTIPAGSFIGLAGLWTLDLRGSSISSIEANSFTGPTSLRAIYLADCQLTSIPANAFTALTALNYLWLYMNRLTSIPPGAFTGLTALQILHLFTNQITSLPANLLTGLTALNTVSLHTNPFTTLPPGLFQGLQNTLYLTQNLGTVLAPNNFTFGGSTVAPPSMYGSASTPSKCDTACATCFDAGSGSCCGENCLACSSSAVCTQCYEGYGVLNGMCAPLASVASDSVASVASAASSISAAVASDSVASVASAASSVSAARASATSASGASAASTATASLASISSASVASAASTASTVAASVASVASAASATVASLVSISSSLSASVASIASASAASAATEASTSAASFASVASVASAATAASASAASAASNAPLENSDSSSPAAAIAAAVVSVVAVALIALAVFLVRRRRSRQRSVAQPKDQETLELTISPLPKSNSNSNSDSSPPPKNDDNSGYDVVDPVLPEPTYQPFTTTPAKNDDLIDDYDYTVIDDYTAVYVAGSNSSRVRDGLTILKHLASGNFGDVALGQVPFSVLPQRAQALLGRKASSETVQVAVKSLKSDADEKSRKDFESEAKLMAPFVHQNVVRLLAALVESEPHLVLLEFVQYGDLRTLLQKCKLHSFWWTQNEQVHAIRQIALGMEYLGTLHFVHRDLAARNCLVGQGMVVKIADFGLSRELEDENDYYRMQTRGKLPVKWMAPETMTFRKFSALSDVWSFGVTAWECCSYGEQPYGKLSGRDTLAHVEAGGRLPMPENCMPELYNMMMTCWNVIPEFRPSFSQLVKVMSSFEDGTTIRDIGAKV</sequence>
<dbReference type="PANTHER" id="PTHR24416:SF349">
    <property type="entry name" value="TYROSINE-PROTEIN KINASE RYK"/>
    <property type="match status" value="1"/>
</dbReference>
<dbReference type="Gene3D" id="3.80.10.10">
    <property type="entry name" value="Ribonuclease Inhibitor"/>
    <property type="match status" value="3"/>
</dbReference>
<dbReference type="AlphaFoldDB" id="A0A0D2X420"/>
<dbReference type="PhylomeDB" id="A0A0D2X420"/>
<feature type="signal peptide" evidence="17">
    <location>
        <begin position="1"/>
        <end position="27"/>
    </location>
</feature>
<dbReference type="InterPro" id="IPR032675">
    <property type="entry name" value="LRR_dom_sf"/>
</dbReference>
<dbReference type="InterPro" id="IPR000719">
    <property type="entry name" value="Prot_kinase_dom"/>
</dbReference>
<feature type="domain" description="Protein kinase" evidence="18">
    <location>
        <begin position="731"/>
        <end position="1008"/>
    </location>
</feature>
<dbReference type="Gene3D" id="1.10.510.10">
    <property type="entry name" value="Transferase(Phosphotransferase) domain 1"/>
    <property type="match status" value="1"/>
</dbReference>
<evidence type="ECO:0000256" key="7">
    <source>
        <dbReference type="ARBA" id="ARBA00022741"/>
    </source>
</evidence>
<organism evidence="19 20">
    <name type="scientific">Capsaspora owczarzaki (strain ATCC 30864)</name>
    <dbReference type="NCBI Taxonomy" id="595528"/>
    <lineage>
        <taxon>Eukaryota</taxon>
        <taxon>Filasterea</taxon>
        <taxon>Capsaspora</taxon>
    </lineage>
</organism>
<proteinExistence type="predicted"/>
<dbReference type="FunFam" id="3.80.10.10:FF:001164">
    <property type="entry name" value="GH01279p"/>
    <property type="match status" value="1"/>
</dbReference>
<evidence type="ECO:0000313" key="19">
    <source>
        <dbReference type="EMBL" id="KJE95294.1"/>
    </source>
</evidence>
<dbReference type="Proteomes" id="UP000008743">
    <property type="component" value="Unassembled WGS sequence"/>
</dbReference>
<keyword evidence="7" id="KW-0547">Nucleotide-binding</keyword>
<dbReference type="GO" id="GO:0051897">
    <property type="term" value="P:positive regulation of phosphatidylinositol 3-kinase/protein kinase B signal transduction"/>
    <property type="evidence" value="ECO:0007669"/>
    <property type="project" value="TreeGrafter"/>
</dbReference>
<dbReference type="InterPro" id="IPR020635">
    <property type="entry name" value="Tyr_kinase_cat_dom"/>
</dbReference>
<keyword evidence="5 17" id="KW-0732">Signal</keyword>
<dbReference type="GO" id="GO:0005524">
    <property type="term" value="F:ATP binding"/>
    <property type="evidence" value="ECO:0007669"/>
    <property type="project" value="UniProtKB-KW"/>
</dbReference>